<sequence>MENYSIGNRIRYLRAERNLSQEQLALRAEITTAYLGQIERDEKNPTIKLIEKISGAFGLTLSELFCDQAIETTATDEIVNNILFELNGLSTEEKQEMLKIVKHILKLKSI</sequence>
<comment type="caution">
    <text evidence="5">The sequence shown here is derived from an EMBL/GenBank/DDBJ whole genome shotgun (WGS) entry which is preliminary data.</text>
</comment>
<reference evidence="5 6" key="1">
    <citation type="submission" date="2019-03" db="EMBL/GenBank/DDBJ databases">
        <title>Genomic Encyclopedia of Type Strains, Phase IV (KMG-IV): sequencing the most valuable type-strain genomes for metagenomic binning, comparative biology and taxonomic classification.</title>
        <authorList>
            <person name="Goeker M."/>
        </authorList>
    </citation>
    <scope>NUCLEOTIDE SEQUENCE [LARGE SCALE GENOMIC DNA]</scope>
    <source>
        <strain evidence="5 6">DSM 100433</strain>
    </source>
</reference>
<keyword evidence="6" id="KW-1185">Reference proteome</keyword>
<accession>A0A9X8UL41</accession>
<gene>
    <name evidence="5" type="ORF">EDD78_10281</name>
</gene>
<feature type="domain" description="HTH cro/C1-type" evidence="4">
    <location>
        <begin position="10"/>
        <end position="64"/>
    </location>
</feature>
<dbReference type="GO" id="GO:0003677">
    <property type="term" value="F:DNA binding"/>
    <property type="evidence" value="ECO:0007669"/>
    <property type="project" value="UniProtKB-KW"/>
</dbReference>
<dbReference type="InterPro" id="IPR001387">
    <property type="entry name" value="Cro/C1-type_HTH"/>
</dbReference>
<proteinExistence type="predicted"/>
<evidence type="ECO:0000259" key="4">
    <source>
        <dbReference type="PROSITE" id="PS50943"/>
    </source>
</evidence>
<evidence type="ECO:0000256" key="3">
    <source>
        <dbReference type="ARBA" id="ARBA00023163"/>
    </source>
</evidence>
<evidence type="ECO:0000313" key="5">
    <source>
        <dbReference type="EMBL" id="TCL44463.1"/>
    </source>
</evidence>
<keyword evidence="1" id="KW-0805">Transcription regulation</keyword>
<dbReference type="GO" id="GO:0005829">
    <property type="term" value="C:cytosol"/>
    <property type="evidence" value="ECO:0007669"/>
    <property type="project" value="TreeGrafter"/>
</dbReference>
<dbReference type="InterPro" id="IPR050807">
    <property type="entry name" value="TransReg_Diox_bact_type"/>
</dbReference>
<keyword evidence="2 5" id="KW-0238">DNA-binding</keyword>
<protein>
    <submittedName>
        <fullName evidence="5">DNA-binding XRE family transcriptional regulator</fullName>
    </submittedName>
</protein>
<name>A0A9X8UL41_9FIRM</name>
<dbReference type="EMBL" id="SLUK01000002">
    <property type="protein sequence ID" value="TCL44463.1"/>
    <property type="molecule type" value="Genomic_DNA"/>
</dbReference>
<evidence type="ECO:0000256" key="2">
    <source>
        <dbReference type="ARBA" id="ARBA00023125"/>
    </source>
</evidence>
<dbReference type="AlphaFoldDB" id="A0A9X8UL41"/>
<keyword evidence="3" id="KW-0804">Transcription</keyword>
<dbReference type="PROSITE" id="PS50943">
    <property type="entry name" value="HTH_CROC1"/>
    <property type="match status" value="1"/>
</dbReference>
<dbReference type="SMART" id="SM00530">
    <property type="entry name" value="HTH_XRE"/>
    <property type="match status" value="1"/>
</dbReference>
<dbReference type="GO" id="GO:0003700">
    <property type="term" value="F:DNA-binding transcription factor activity"/>
    <property type="evidence" value="ECO:0007669"/>
    <property type="project" value="TreeGrafter"/>
</dbReference>
<dbReference type="InterPro" id="IPR010982">
    <property type="entry name" value="Lambda_DNA-bd_dom_sf"/>
</dbReference>
<dbReference type="CDD" id="cd00093">
    <property type="entry name" value="HTH_XRE"/>
    <property type="match status" value="1"/>
</dbReference>
<evidence type="ECO:0000313" key="6">
    <source>
        <dbReference type="Proteomes" id="UP000294682"/>
    </source>
</evidence>
<dbReference type="Proteomes" id="UP000294682">
    <property type="component" value="Unassembled WGS sequence"/>
</dbReference>
<dbReference type="PANTHER" id="PTHR46797:SF23">
    <property type="entry name" value="HTH-TYPE TRANSCRIPTIONAL REGULATOR SUTR"/>
    <property type="match status" value="1"/>
</dbReference>
<organism evidence="5 6">
    <name type="scientific">Harryflintia acetispora</name>
    <dbReference type="NCBI Taxonomy" id="1849041"/>
    <lineage>
        <taxon>Bacteria</taxon>
        <taxon>Bacillati</taxon>
        <taxon>Bacillota</taxon>
        <taxon>Clostridia</taxon>
        <taxon>Eubacteriales</taxon>
        <taxon>Oscillospiraceae</taxon>
        <taxon>Harryflintia</taxon>
    </lineage>
</organism>
<dbReference type="Pfam" id="PF01381">
    <property type="entry name" value="HTH_3"/>
    <property type="match status" value="1"/>
</dbReference>
<evidence type="ECO:0000256" key="1">
    <source>
        <dbReference type="ARBA" id="ARBA00023015"/>
    </source>
</evidence>
<dbReference type="RefSeq" id="WP_132083911.1">
    <property type="nucleotide sequence ID" value="NZ_SLUK01000002.1"/>
</dbReference>
<dbReference type="PANTHER" id="PTHR46797">
    <property type="entry name" value="HTH-TYPE TRANSCRIPTIONAL REGULATOR"/>
    <property type="match status" value="1"/>
</dbReference>
<dbReference type="Gene3D" id="1.10.260.40">
    <property type="entry name" value="lambda repressor-like DNA-binding domains"/>
    <property type="match status" value="1"/>
</dbReference>
<dbReference type="SUPFAM" id="SSF47413">
    <property type="entry name" value="lambda repressor-like DNA-binding domains"/>
    <property type="match status" value="1"/>
</dbReference>